<dbReference type="GeneID" id="25319287"/>
<dbReference type="EMBL" id="LASV01000391">
    <property type="protein sequence ID" value="KKA19034.1"/>
    <property type="molecule type" value="Genomic_DNA"/>
</dbReference>
<proteinExistence type="predicted"/>
<name>A0A0F4YLC3_RASE3</name>
<keyword evidence="2" id="KW-1185">Reference proteome</keyword>
<reference evidence="1 2" key="1">
    <citation type="submission" date="2015-04" db="EMBL/GenBank/DDBJ databases">
        <authorList>
            <person name="Heijne W.H."/>
            <person name="Fedorova N.D."/>
            <person name="Nierman W.C."/>
            <person name="Vollebregt A.W."/>
            <person name="Zhao Z."/>
            <person name="Wu L."/>
            <person name="Kumar M."/>
            <person name="Stam H."/>
            <person name="van den Berg M.A."/>
            <person name="Pel H.J."/>
        </authorList>
    </citation>
    <scope>NUCLEOTIDE SEQUENCE [LARGE SCALE GENOMIC DNA]</scope>
    <source>
        <strain evidence="1 2">CBS 393.64</strain>
    </source>
</reference>
<evidence type="ECO:0000313" key="1">
    <source>
        <dbReference type="EMBL" id="KKA19034.1"/>
    </source>
</evidence>
<sequence>IDRKNGRALQNAETGVLQKPELRRGRGELSAYRKALSTELIIQQVSIVPCVYCPLDAGHCPLGAIRANRMVHTERVPDLQLQGCRKSSPRRGI</sequence>
<dbReference type="AlphaFoldDB" id="A0A0F4YLC3"/>
<dbReference type="Proteomes" id="UP000053958">
    <property type="component" value="Unassembled WGS sequence"/>
</dbReference>
<gene>
    <name evidence="1" type="ORF">T310_7010</name>
</gene>
<accession>A0A0F4YLC3</accession>
<organism evidence="1 2">
    <name type="scientific">Rasamsonia emersonii (strain ATCC 16479 / CBS 393.64 / IMI 116815)</name>
    <dbReference type="NCBI Taxonomy" id="1408163"/>
    <lineage>
        <taxon>Eukaryota</taxon>
        <taxon>Fungi</taxon>
        <taxon>Dikarya</taxon>
        <taxon>Ascomycota</taxon>
        <taxon>Pezizomycotina</taxon>
        <taxon>Eurotiomycetes</taxon>
        <taxon>Eurotiomycetidae</taxon>
        <taxon>Eurotiales</taxon>
        <taxon>Trichocomaceae</taxon>
        <taxon>Rasamsonia</taxon>
    </lineage>
</organism>
<feature type="non-terminal residue" evidence="1">
    <location>
        <position position="1"/>
    </location>
</feature>
<dbReference type="RefSeq" id="XP_013325646.1">
    <property type="nucleotide sequence ID" value="XM_013470192.1"/>
</dbReference>
<comment type="caution">
    <text evidence="1">The sequence shown here is derived from an EMBL/GenBank/DDBJ whole genome shotgun (WGS) entry which is preliminary data.</text>
</comment>
<protein>
    <submittedName>
        <fullName evidence="1">Uncharacterized protein</fullName>
    </submittedName>
</protein>
<evidence type="ECO:0000313" key="2">
    <source>
        <dbReference type="Proteomes" id="UP000053958"/>
    </source>
</evidence>